<reference evidence="14" key="1">
    <citation type="submission" date="2020-10" db="EMBL/GenBank/DDBJ databases">
        <authorList>
            <person name="Han B."/>
            <person name="Lu T."/>
            <person name="Zhao Q."/>
            <person name="Huang X."/>
            <person name="Zhao Y."/>
        </authorList>
    </citation>
    <scope>NUCLEOTIDE SEQUENCE</scope>
</reference>
<comment type="subcellular location">
    <subcellularLocation>
        <location evidence="1">Cell membrane</location>
        <topology evidence="1">Single-pass type I membrane protein</topology>
    </subcellularLocation>
</comment>
<evidence type="ECO:0000313" key="15">
    <source>
        <dbReference type="Proteomes" id="UP000604825"/>
    </source>
</evidence>
<comment type="caution">
    <text evidence="14">The sequence shown here is derived from an EMBL/GenBank/DDBJ whole genome shotgun (WGS) entry which is preliminary data.</text>
</comment>
<proteinExistence type="inferred from homology"/>
<organism evidence="14 15">
    <name type="scientific">Miscanthus lutarioriparius</name>
    <dbReference type="NCBI Taxonomy" id="422564"/>
    <lineage>
        <taxon>Eukaryota</taxon>
        <taxon>Viridiplantae</taxon>
        <taxon>Streptophyta</taxon>
        <taxon>Embryophyta</taxon>
        <taxon>Tracheophyta</taxon>
        <taxon>Spermatophyta</taxon>
        <taxon>Magnoliopsida</taxon>
        <taxon>Liliopsida</taxon>
        <taxon>Poales</taxon>
        <taxon>Poaceae</taxon>
        <taxon>PACMAD clade</taxon>
        <taxon>Panicoideae</taxon>
        <taxon>Andropogonodae</taxon>
        <taxon>Andropogoneae</taxon>
        <taxon>Saccharinae</taxon>
        <taxon>Miscanthus</taxon>
    </lineage>
</organism>
<dbReference type="InterPro" id="IPR001611">
    <property type="entry name" value="Leu-rich_rpt"/>
</dbReference>
<dbReference type="Pfam" id="PF00560">
    <property type="entry name" value="LRR_1"/>
    <property type="match status" value="1"/>
</dbReference>
<dbReference type="OrthoDB" id="1394818at2759"/>
<feature type="domain" description="Disease resistance R13L4/SHOC-2-like LRR" evidence="13">
    <location>
        <begin position="371"/>
        <end position="483"/>
    </location>
</feature>
<dbReference type="SMART" id="SM00369">
    <property type="entry name" value="LRR_TYP"/>
    <property type="match status" value="3"/>
</dbReference>
<evidence type="ECO:0000256" key="9">
    <source>
        <dbReference type="ARBA" id="ARBA00023136"/>
    </source>
</evidence>
<feature type="domain" description="Leucine-rich repeat-containing N-terminal plant-type" evidence="12">
    <location>
        <begin position="39"/>
        <end position="76"/>
    </location>
</feature>
<keyword evidence="3" id="KW-1003">Cell membrane</keyword>
<comment type="similarity">
    <text evidence="2">Belongs to the RLP family.</text>
</comment>
<dbReference type="PANTHER" id="PTHR48061">
    <property type="entry name" value="LEUCINE-RICH REPEAT RECEPTOR PROTEIN KINASE EMS1-LIKE-RELATED"/>
    <property type="match status" value="1"/>
</dbReference>
<keyword evidence="7" id="KW-0677">Repeat</keyword>
<dbReference type="Gene3D" id="3.80.10.10">
    <property type="entry name" value="Ribonuclease Inhibitor"/>
    <property type="match status" value="3"/>
</dbReference>
<evidence type="ECO:0000256" key="3">
    <source>
        <dbReference type="ARBA" id="ARBA00022475"/>
    </source>
</evidence>
<gene>
    <name evidence="14" type="ORF">NCGR_LOCUS35051</name>
</gene>
<accession>A0A811PXH2</accession>
<evidence type="ECO:0000256" key="8">
    <source>
        <dbReference type="ARBA" id="ARBA00022989"/>
    </source>
</evidence>
<dbReference type="InterPro" id="IPR013210">
    <property type="entry name" value="LRR_N_plant-typ"/>
</dbReference>
<dbReference type="AlphaFoldDB" id="A0A811PXH2"/>
<keyword evidence="5" id="KW-0812">Transmembrane</keyword>
<name>A0A811PXH2_9POAL</name>
<dbReference type="Pfam" id="PF08263">
    <property type="entry name" value="LRRNT_2"/>
    <property type="match status" value="1"/>
</dbReference>
<evidence type="ECO:0000259" key="13">
    <source>
        <dbReference type="Pfam" id="PF23598"/>
    </source>
</evidence>
<feature type="chain" id="PRO_5032858913" description="Leucine-rich repeat-containing N-terminal plant-type domain-containing protein" evidence="11">
    <location>
        <begin position="24"/>
        <end position="556"/>
    </location>
</feature>
<keyword evidence="4" id="KW-0433">Leucine-rich repeat</keyword>
<evidence type="ECO:0000256" key="2">
    <source>
        <dbReference type="ARBA" id="ARBA00009592"/>
    </source>
</evidence>
<keyword evidence="15" id="KW-1185">Reference proteome</keyword>
<dbReference type="PANTHER" id="PTHR48061:SF45">
    <property type="entry name" value="LEUCINE-RICH REPEAT-CONTAINING N-TERMINAL PLANT-TYPE DOMAIN-CONTAINING PROTEIN"/>
    <property type="match status" value="1"/>
</dbReference>
<dbReference type="InterPro" id="IPR046956">
    <property type="entry name" value="RLP23-like"/>
</dbReference>
<evidence type="ECO:0000256" key="11">
    <source>
        <dbReference type="SAM" id="SignalP"/>
    </source>
</evidence>
<dbReference type="EMBL" id="CAJGYO010000008">
    <property type="protein sequence ID" value="CAD6251298.1"/>
    <property type="molecule type" value="Genomic_DNA"/>
</dbReference>
<evidence type="ECO:0000256" key="6">
    <source>
        <dbReference type="ARBA" id="ARBA00022729"/>
    </source>
</evidence>
<dbReference type="SUPFAM" id="SSF52058">
    <property type="entry name" value="L domain-like"/>
    <property type="match status" value="1"/>
</dbReference>
<evidence type="ECO:0000256" key="5">
    <source>
        <dbReference type="ARBA" id="ARBA00022692"/>
    </source>
</evidence>
<dbReference type="Pfam" id="PF23598">
    <property type="entry name" value="LRR_14"/>
    <property type="match status" value="1"/>
</dbReference>
<feature type="signal peptide" evidence="11">
    <location>
        <begin position="1"/>
        <end position="23"/>
    </location>
</feature>
<dbReference type="InterPro" id="IPR032675">
    <property type="entry name" value="LRR_dom_sf"/>
</dbReference>
<dbReference type="Pfam" id="PF13516">
    <property type="entry name" value="LRR_6"/>
    <property type="match status" value="1"/>
</dbReference>
<evidence type="ECO:0000256" key="10">
    <source>
        <dbReference type="ARBA" id="ARBA00023180"/>
    </source>
</evidence>
<keyword evidence="10" id="KW-0325">Glycoprotein</keyword>
<dbReference type="GO" id="GO:0005886">
    <property type="term" value="C:plasma membrane"/>
    <property type="evidence" value="ECO:0007669"/>
    <property type="project" value="UniProtKB-SubCell"/>
</dbReference>
<dbReference type="InterPro" id="IPR003591">
    <property type="entry name" value="Leu-rich_rpt_typical-subtyp"/>
</dbReference>
<dbReference type="InterPro" id="IPR055414">
    <property type="entry name" value="LRR_R13L4/SHOC2-like"/>
</dbReference>
<dbReference type="FunFam" id="3.80.10.10:FF:002427">
    <property type="entry name" value="LRR receptor-like serine/threonine-protein kinase RCH1"/>
    <property type="match status" value="1"/>
</dbReference>
<evidence type="ECO:0000313" key="14">
    <source>
        <dbReference type="EMBL" id="CAD6251298.1"/>
    </source>
</evidence>
<evidence type="ECO:0008006" key="16">
    <source>
        <dbReference type="Google" id="ProtNLM"/>
    </source>
</evidence>
<evidence type="ECO:0000259" key="12">
    <source>
        <dbReference type="Pfam" id="PF08263"/>
    </source>
</evidence>
<keyword evidence="8" id="KW-1133">Transmembrane helix</keyword>
<evidence type="ECO:0000256" key="7">
    <source>
        <dbReference type="ARBA" id="ARBA00022737"/>
    </source>
</evidence>
<dbReference type="Pfam" id="PF13855">
    <property type="entry name" value="LRR_8"/>
    <property type="match status" value="1"/>
</dbReference>
<sequence>MARATYLLPLFVVLIHLRSLASSTSYGNLTAPSCHPDHAAALLQLKQSFLFDYSTNTLPSWEAATDCCLWEGVGCDSVSGQVTVLDLSGRGLYSYSLDRALFNLTSLQRLDLSKNDFGGSCIPAAGFERLSVLTHLNLSYSGFYGQIPIVIGKLSSLISLDISSIHYIDGGEIDTLYNVFDSYSLLVLQEPSFETLVSNLTNLRELYLDGVDIASGGEDWARTLGKYVPHLQVLSMAYCRLVGPIHYSMSLLRSIEVINLKLNGISGVVPEFFADFLNLRVLQLSFNNLRGSFPPKIFQLKNLGVLDVSNNEQLSGNVPKFLYGSSLETLNLQDTLFSGVTLSYFVNLTSLTDLGIDGRSIFTEPPYFFINKLNHISTLRLSSINFSWEVGSKFSWIGDLQSLTTLKLSDCYSTKTMPSWIGNLTNLRSLDIRYCDFIGPIPHSIGNLTTLEYLAISDCAFSVQLLSSVGNLRNLRFLQISYDYHGLSGPITPAIGHLNKLAVLILRDCSFSGRIPNTIANMTKLIFLDLSQNDLVGKIQNPTITLYLIICELCIK</sequence>
<protein>
    <recommendedName>
        <fullName evidence="16">Leucine-rich repeat-containing N-terminal plant-type domain-containing protein</fullName>
    </recommendedName>
</protein>
<evidence type="ECO:0000256" key="1">
    <source>
        <dbReference type="ARBA" id="ARBA00004251"/>
    </source>
</evidence>
<keyword evidence="6 11" id="KW-0732">Signal</keyword>
<evidence type="ECO:0000256" key="4">
    <source>
        <dbReference type="ARBA" id="ARBA00022614"/>
    </source>
</evidence>
<dbReference type="Proteomes" id="UP000604825">
    <property type="component" value="Unassembled WGS sequence"/>
</dbReference>
<keyword evidence="9" id="KW-0472">Membrane</keyword>